<sequence length="155" mass="18038">MDLTIKAKPFELEALEYLNQNSPCLDLYKGKKYPGFQWAVTLAAEIDTIEWKRYSKIKLENYFTGESFENSSEVTHLAVDEEAYGNVATSIKEYFNLTRVQNAFVIRCVLKYAVSVLKNEKEDDILKLNVFCKNQLLILEKLEEIIELLKNDRNL</sequence>
<name>D4MLG5_9FIRM</name>
<reference evidence="1 2" key="1">
    <citation type="submission" date="2010-03" db="EMBL/GenBank/DDBJ databases">
        <title>The genome sequence of Eubacterium siraeum V10Sc8a.</title>
        <authorList>
            <consortium name="metaHIT consortium -- http://www.metahit.eu/"/>
            <person name="Pajon A."/>
            <person name="Turner K."/>
            <person name="Parkhill J."/>
            <person name="Duncan S."/>
            <person name="Flint H."/>
        </authorList>
    </citation>
    <scope>NUCLEOTIDE SEQUENCE [LARGE SCALE GENOMIC DNA]</scope>
    <source>
        <strain evidence="1 2">V10Sc8a</strain>
    </source>
</reference>
<dbReference type="KEGG" id="esr:ES1_16610"/>
<dbReference type="BioCyc" id="ESIR717961:G136L-1375-MONOMER"/>
<evidence type="ECO:0000313" key="2">
    <source>
        <dbReference type="Proteomes" id="UP000007050"/>
    </source>
</evidence>
<gene>
    <name evidence="1" type="ORF">ES1_16610</name>
</gene>
<accession>D4MLG5</accession>
<dbReference type="EMBL" id="FP929059">
    <property type="protein sequence ID" value="CBL34598.1"/>
    <property type="molecule type" value="Genomic_DNA"/>
</dbReference>
<dbReference type="Proteomes" id="UP000007050">
    <property type="component" value="Chromosome"/>
</dbReference>
<organism evidence="1 2">
    <name type="scientific">[Eubacterium] siraeum V10Sc8a</name>
    <dbReference type="NCBI Taxonomy" id="717961"/>
    <lineage>
        <taxon>Bacteria</taxon>
        <taxon>Bacillati</taxon>
        <taxon>Bacillota</taxon>
        <taxon>Clostridia</taxon>
        <taxon>Eubacteriales</taxon>
        <taxon>Oscillospiraceae</taxon>
        <taxon>Oscillospiraceae incertae sedis</taxon>
    </lineage>
</organism>
<protein>
    <submittedName>
        <fullName evidence="1">Uncharacterized protein</fullName>
    </submittedName>
</protein>
<reference evidence="1 2" key="2">
    <citation type="submission" date="2010-03" db="EMBL/GenBank/DDBJ databases">
        <authorList>
            <person name="Pajon A."/>
        </authorList>
    </citation>
    <scope>NUCLEOTIDE SEQUENCE [LARGE SCALE GENOMIC DNA]</scope>
    <source>
        <strain evidence="1 2">V10Sc8a</strain>
    </source>
</reference>
<proteinExistence type="predicted"/>
<dbReference type="HOGENOM" id="CLU_1692858_0_0_9"/>
<dbReference type="AlphaFoldDB" id="D4MLG5"/>
<evidence type="ECO:0000313" key="1">
    <source>
        <dbReference type="EMBL" id="CBL34598.1"/>
    </source>
</evidence>